<sequence length="192" mass="21934">MNGNFAIMHDIPGRLRIIIPPLGDNKDYEKMEEMFASLSGVKKVRIEPIIRSMLIEYDLELMERKVLLGYISLFFEKTWCDPIDNLMGKVTPSIRKDLFRSVISGFLLLLAFTRKSVRPRPDIIDYAVVISTGYTVLSHGNQGQNKLGHPDIITGIITMLSLGTQNILQVSFVTWAVNLFEIFYDMYRTKAV</sequence>
<accession>A0ABU0A228</accession>
<comment type="caution">
    <text evidence="1">The sequence shown here is derived from an EMBL/GenBank/DDBJ whole genome shotgun (WGS) entry which is preliminary data.</text>
</comment>
<evidence type="ECO:0000313" key="1">
    <source>
        <dbReference type="EMBL" id="MDQ0257285.1"/>
    </source>
</evidence>
<name>A0ABU0A228_9BACI</name>
<dbReference type="EMBL" id="JAUSUG010000025">
    <property type="protein sequence ID" value="MDQ0257285.1"/>
    <property type="molecule type" value="Genomic_DNA"/>
</dbReference>
<dbReference type="RefSeq" id="WP_307330776.1">
    <property type="nucleotide sequence ID" value="NZ_JAUSUG010000025.1"/>
</dbReference>
<keyword evidence="2" id="KW-1185">Reference proteome</keyword>
<proteinExistence type="predicted"/>
<dbReference type="Pfam" id="PF19991">
    <property type="entry name" value="HMA_2"/>
    <property type="match status" value="1"/>
</dbReference>
<dbReference type="Proteomes" id="UP001230005">
    <property type="component" value="Unassembled WGS sequence"/>
</dbReference>
<gene>
    <name evidence="1" type="ORF">J2S74_004743</name>
</gene>
<organism evidence="1 2">
    <name type="scientific">Evansella vedderi</name>
    <dbReference type="NCBI Taxonomy" id="38282"/>
    <lineage>
        <taxon>Bacteria</taxon>
        <taxon>Bacillati</taxon>
        <taxon>Bacillota</taxon>
        <taxon>Bacilli</taxon>
        <taxon>Bacillales</taxon>
        <taxon>Bacillaceae</taxon>
        <taxon>Evansella</taxon>
    </lineage>
</organism>
<evidence type="ECO:0000313" key="2">
    <source>
        <dbReference type="Proteomes" id="UP001230005"/>
    </source>
</evidence>
<reference evidence="1 2" key="1">
    <citation type="submission" date="2023-07" db="EMBL/GenBank/DDBJ databases">
        <title>Genomic Encyclopedia of Type Strains, Phase IV (KMG-IV): sequencing the most valuable type-strain genomes for metagenomic binning, comparative biology and taxonomic classification.</title>
        <authorList>
            <person name="Goeker M."/>
        </authorList>
    </citation>
    <scope>NUCLEOTIDE SEQUENCE [LARGE SCALE GENOMIC DNA]</scope>
    <source>
        <strain evidence="1 2">DSM 9768</strain>
    </source>
</reference>
<protein>
    <submittedName>
        <fullName evidence="1">Uncharacterized protein</fullName>
    </submittedName>
</protein>